<keyword evidence="4" id="KW-1185">Reference proteome</keyword>
<evidence type="ECO:0000313" key="4">
    <source>
        <dbReference type="Proteomes" id="UP001443914"/>
    </source>
</evidence>
<proteinExistence type="predicted"/>
<dbReference type="InterPro" id="IPR001810">
    <property type="entry name" value="F-box_dom"/>
</dbReference>
<dbReference type="EMBL" id="JBDFQZ010000006">
    <property type="protein sequence ID" value="KAK9716558.1"/>
    <property type="molecule type" value="Genomic_DNA"/>
</dbReference>
<comment type="caution">
    <text evidence="3">The sequence shown here is derived from an EMBL/GenBank/DDBJ whole genome shotgun (WGS) entry which is preliminary data.</text>
</comment>
<sequence length="379" mass="44078">MAKWEDINQDILSQILKIIKDPSDHIRCSAVCSSWRSAALHHRYTLQHSIPGLIVSPRYSLNRTFLDFRTNSPPFIYDHDHDHDLDVSCFDTCVGSYQGWVLLTSHDNSSVYVQNPFLNRRRFLPTLGNKKIYKGIFSSSPSFDPKCIVLILFQSENAAFCYVGDDSWKKLTCQIYNNLAFSDALFFQGKFYVVDDYGKIYTLDFDHTILVPIKSQPLDISETVRYKFYLVEVQGQLCRVQRKFEFDENFFYKNDVIDDDVYETQTGYRVSTREFWVLRMDPGTNEWVRVNNLGGDALFLGCNNSICVSEIELNGNIKGNKIYFTDDRQKNSKHFGMDSPGKDMGIYDMNDLNIEPVYLDPWYELMDEPPAVWVTPLPW</sequence>
<feature type="domain" description="KIB1-4 beta-propeller" evidence="1">
    <location>
        <begin position="91"/>
        <end position="348"/>
    </location>
</feature>
<name>A0AAW1KEB4_SAPOF</name>
<dbReference type="SUPFAM" id="SSF81383">
    <property type="entry name" value="F-box domain"/>
    <property type="match status" value="1"/>
</dbReference>
<protein>
    <recommendedName>
        <fullName evidence="5">F-box protein</fullName>
    </recommendedName>
</protein>
<dbReference type="Gene3D" id="1.20.1280.50">
    <property type="match status" value="1"/>
</dbReference>
<dbReference type="PANTHER" id="PTHR44259:SF114">
    <property type="entry name" value="OS06G0707300 PROTEIN"/>
    <property type="match status" value="1"/>
</dbReference>
<dbReference type="InterPro" id="IPR050942">
    <property type="entry name" value="F-box_BR-signaling"/>
</dbReference>
<accession>A0AAW1KEB4</accession>
<dbReference type="Proteomes" id="UP001443914">
    <property type="component" value="Unassembled WGS sequence"/>
</dbReference>
<reference evidence="3" key="1">
    <citation type="submission" date="2024-03" db="EMBL/GenBank/DDBJ databases">
        <title>WGS assembly of Saponaria officinalis var. Norfolk2.</title>
        <authorList>
            <person name="Jenkins J."/>
            <person name="Shu S."/>
            <person name="Grimwood J."/>
            <person name="Barry K."/>
            <person name="Goodstein D."/>
            <person name="Schmutz J."/>
            <person name="Leebens-Mack J."/>
            <person name="Osbourn A."/>
        </authorList>
    </citation>
    <scope>NUCLEOTIDE SEQUENCE [LARGE SCALE GENOMIC DNA]</scope>
    <source>
        <strain evidence="3">JIC</strain>
    </source>
</reference>
<feature type="domain" description="F-box" evidence="2">
    <location>
        <begin position="10"/>
        <end position="41"/>
    </location>
</feature>
<dbReference type="InterPro" id="IPR036047">
    <property type="entry name" value="F-box-like_dom_sf"/>
</dbReference>
<evidence type="ECO:0000259" key="2">
    <source>
        <dbReference type="Pfam" id="PF12937"/>
    </source>
</evidence>
<dbReference type="PANTHER" id="PTHR44259">
    <property type="entry name" value="OS07G0183000 PROTEIN-RELATED"/>
    <property type="match status" value="1"/>
</dbReference>
<dbReference type="InterPro" id="IPR005174">
    <property type="entry name" value="KIB1-4_b-propeller"/>
</dbReference>
<dbReference type="Pfam" id="PF12937">
    <property type="entry name" value="F-box-like"/>
    <property type="match status" value="1"/>
</dbReference>
<gene>
    <name evidence="3" type="ORF">RND81_06G241700</name>
</gene>
<dbReference type="AlphaFoldDB" id="A0AAW1KEB4"/>
<dbReference type="Pfam" id="PF03478">
    <property type="entry name" value="Beta-prop_KIB1-4"/>
    <property type="match status" value="1"/>
</dbReference>
<organism evidence="3 4">
    <name type="scientific">Saponaria officinalis</name>
    <name type="common">Common soapwort</name>
    <name type="synonym">Lychnis saponaria</name>
    <dbReference type="NCBI Taxonomy" id="3572"/>
    <lineage>
        <taxon>Eukaryota</taxon>
        <taxon>Viridiplantae</taxon>
        <taxon>Streptophyta</taxon>
        <taxon>Embryophyta</taxon>
        <taxon>Tracheophyta</taxon>
        <taxon>Spermatophyta</taxon>
        <taxon>Magnoliopsida</taxon>
        <taxon>eudicotyledons</taxon>
        <taxon>Gunneridae</taxon>
        <taxon>Pentapetalae</taxon>
        <taxon>Caryophyllales</taxon>
        <taxon>Caryophyllaceae</taxon>
        <taxon>Caryophylleae</taxon>
        <taxon>Saponaria</taxon>
    </lineage>
</organism>
<evidence type="ECO:0008006" key="5">
    <source>
        <dbReference type="Google" id="ProtNLM"/>
    </source>
</evidence>
<evidence type="ECO:0000313" key="3">
    <source>
        <dbReference type="EMBL" id="KAK9716558.1"/>
    </source>
</evidence>
<evidence type="ECO:0000259" key="1">
    <source>
        <dbReference type="Pfam" id="PF03478"/>
    </source>
</evidence>